<dbReference type="Ensembl" id="ENSMPUT00000008050.1">
    <property type="protein sequence ID" value="ENSMPUP00000007925.1"/>
    <property type="gene ID" value="ENSMPUG00000007983.1"/>
</dbReference>
<reference evidence="2" key="1">
    <citation type="submission" date="2024-06" db="UniProtKB">
        <authorList>
            <consortium name="Ensembl"/>
        </authorList>
    </citation>
    <scope>IDENTIFICATION</scope>
</reference>
<protein>
    <submittedName>
        <fullName evidence="2">Uncharacterized protein</fullName>
    </submittedName>
</protein>
<name>M3Y9B8_MUSPF</name>
<evidence type="ECO:0000313" key="2">
    <source>
        <dbReference type="Ensembl" id="ENSMPUP00000007925.1"/>
    </source>
</evidence>
<organism evidence="2">
    <name type="scientific">Mustela putorius furo</name>
    <name type="common">European domestic ferret</name>
    <name type="synonym">Mustela furo</name>
    <dbReference type="NCBI Taxonomy" id="9669"/>
    <lineage>
        <taxon>Eukaryota</taxon>
        <taxon>Metazoa</taxon>
        <taxon>Chordata</taxon>
        <taxon>Craniata</taxon>
        <taxon>Vertebrata</taxon>
        <taxon>Euteleostomi</taxon>
        <taxon>Mammalia</taxon>
        <taxon>Eutheria</taxon>
        <taxon>Laurasiatheria</taxon>
        <taxon>Carnivora</taxon>
        <taxon>Caniformia</taxon>
        <taxon>Musteloidea</taxon>
        <taxon>Mustelidae</taxon>
        <taxon>Mustelinae</taxon>
        <taxon>Mustela</taxon>
    </lineage>
</organism>
<sequence length="147" mass="16429">MHTGREQVSRQAPGYLHIPGEVENVMLARWLRLLLRPLPRQGAPFRSLPRRLRRQQEQLVAALRVSPRHRGQLQALRPAPLRRGGAPRAAAAAAAAAQVHGVGLRAGRGDSEAELRQEEQQRRRRPQEPELPHGSLPRERFGAGNPD</sequence>
<dbReference type="HOGENOM" id="CLU_1767460_0_0_1"/>
<feature type="compositionally biased region" description="Basic and acidic residues" evidence="1">
    <location>
        <begin position="107"/>
        <end position="141"/>
    </location>
</feature>
<feature type="region of interest" description="Disordered" evidence="1">
    <location>
        <begin position="101"/>
        <end position="147"/>
    </location>
</feature>
<dbReference type="InParanoid" id="M3Y9B8"/>
<dbReference type="AlphaFoldDB" id="M3Y9B8"/>
<accession>M3Y9B8</accession>
<proteinExistence type="predicted"/>
<evidence type="ECO:0000256" key="1">
    <source>
        <dbReference type="SAM" id="MobiDB-lite"/>
    </source>
</evidence>
<dbReference type="EMBL" id="AEYP01078839">
    <property type="status" value="NOT_ANNOTATED_CDS"/>
    <property type="molecule type" value="Genomic_DNA"/>
</dbReference>